<dbReference type="AlphaFoldDB" id="A0A1C6K5M7"/>
<dbReference type="Gene3D" id="2.30.110.10">
    <property type="entry name" value="Electron Transport, Fmn-binding Protein, Chain A"/>
    <property type="match status" value="1"/>
</dbReference>
<feature type="domain" description="Pyridoxamine 5'-phosphate oxidase N-terminal" evidence="1">
    <location>
        <begin position="2"/>
        <end position="104"/>
    </location>
</feature>
<sequence length="124" mass="13432">MLDKKLFDILAHDGIVAIATCCDNVPHVVNTWHNYVNVTEDGRLLIPAGGMAETERNIAANNKIVLALGSSQVEGLSGSLGAGFCIEGTAKFLSEGADYDMMHEKFSWLSRVLEVTVTSMKETM</sequence>
<protein>
    <submittedName>
        <fullName evidence="2">FMN-binding protein</fullName>
    </submittedName>
</protein>
<accession>A0A1C6K5M7</accession>
<evidence type="ECO:0000259" key="1">
    <source>
        <dbReference type="Pfam" id="PF01243"/>
    </source>
</evidence>
<dbReference type="Pfam" id="PF01243">
    <property type="entry name" value="PNPOx_N"/>
    <property type="match status" value="1"/>
</dbReference>
<dbReference type="InterPro" id="IPR012349">
    <property type="entry name" value="Split_barrel_FMN-bd"/>
</dbReference>
<evidence type="ECO:0000313" key="2">
    <source>
        <dbReference type="EMBL" id="SCJ89487.1"/>
    </source>
</evidence>
<reference evidence="2" key="1">
    <citation type="submission" date="2015-09" db="EMBL/GenBank/DDBJ databases">
        <authorList>
            <consortium name="Pathogen Informatics"/>
        </authorList>
    </citation>
    <scope>NUCLEOTIDE SEQUENCE</scope>
    <source>
        <strain evidence="2">2789STDY5834896</strain>
    </source>
</reference>
<gene>
    <name evidence="2" type="ORF">SAMEA3545359_02637</name>
</gene>
<dbReference type="InterPro" id="IPR011576">
    <property type="entry name" value="Pyridox_Oxase_N"/>
</dbReference>
<dbReference type="EMBL" id="FMHG01000003">
    <property type="protein sequence ID" value="SCJ89487.1"/>
    <property type="molecule type" value="Genomic_DNA"/>
</dbReference>
<proteinExistence type="predicted"/>
<name>A0A1C6K5M7_9FIRM</name>
<dbReference type="SUPFAM" id="SSF50475">
    <property type="entry name" value="FMN-binding split barrel"/>
    <property type="match status" value="1"/>
</dbReference>
<organism evidence="2">
    <name type="scientific">uncultured Anaerotruncus sp</name>
    <dbReference type="NCBI Taxonomy" id="905011"/>
    <lineage>
        <taxon>Bacteria</taxon>
        <taxon>Bacillati</taxon>
        <taxon>Bacillota</taxon>
        <taxon>Clostridia</taxon>
        <taxon>Eubacteriales</taxon>
        <taxon>Oscillospiraceae</taxon>
        <taxon>Anaerotruncus</taxon>
        <taxon>environmental samples</taxon>
    </lineage>
</organism>